<feature type="domain" description="Glycosyltransferase RgtA/B/C/D-like" evidence="9">
    <location>
        <begin position="114"/>
        <end position="228"/>
    </location>
</feature>
<dbReference type="Pfam" id="PF13231">
    <property type="entry name" value="PMT_2"/>
    <property type="match status" value="1"/>
</dbReference>
<sequence>MSGTGRGGFPGGRGLALFLICAGYVLAVMAAHVELLYDELTYVVGGATALRNFATLTFDPQFWSFEFHPPFMMYFYGGAFATYVLANVLAGGGAVGSMADLAVSAAQLLKSDAAVFAFRLPSIAAALVTLFVTWRFGERVLGSRRAGLCAALLLVLLPPFAGMGAVAYLEIGMVATQAVAAYLFMTALIDGSWRRYFLSAVFVGFSAGTKLFSGSIGFVIAFYMAFLAWWYVRDNGRNAALLWLRGHPLALAWFPISPLVLYAVWPWLWTDPTLFLKNLAVQFTIVGHGFYLGTAELGPDYYFVYLAVCAPIAFLAAAGWGALATHRERPREFWFFALWILFTFGIITLSKGKHGGYRHIMPAFVPLAVMGGYGVDRLLTWARDTARPVAQALSVFAVTVGAAWIVYANVSVFPHQKDYFNEFVGGPAGAMEDFIVADSGVGQREAIEYVDSVAPEGATVWVWGTKPNAFMYSRRVNVRRSLADGVVFTARNKEGMAQNESIYPLEGFGNGDLTFRFPYFDETSQEMDFSLLAESGATHVVVHRLFTYPGMFPGRGQSELLREIEARYKPVRTFSVLGVPTAWVYDLRTADGVAAKRMSAGADGEGDDNG</sequence>
<dbReference type="RefSeq" id="WP_167941725.1">
    <property type="nucleotide sequence ID" value="NZ_JAATJA010000002.1"/>
</dbReference>
<feature type="transmembrane region" description="Helical" evidence="8">
    <location>
        <begin position="356"/>
        <end position="376"/>
    </location>
</feature>
<dbReference type="GO" id="GO:0005886">
    <property type="term" value="C:plasma membrane"/>
    <property type="evidence" value="ECO:0007669"/>
    <property type="project" value="UniProtKB-SubCell"/>
</dbReference>
<dbReference type="PANTHER" id="PTHR33908:SF11">
    <property type="entry name" value="MEMBRANE PROTEIN"/>
    <property type="match status" value="1"/>
</dbReference>
<keyword evidence="6 8" id="KW-1133">Transmembrane helix</keyword>
<dbReference type="EMBL" id="JAATJA010000002">
    <property type="protein sequence ID" value="NJB68679.1"/>
    <property type="molecule type" value="Genomic_DNA"/>
</dbReference>
<keyword evidence="4 10" id="KW-0808">Transferase</keyword>
<feature type="transmembrane region" description="Helical" evidence="8">
    <location>
        <begin position="146"/>
        <end position="165"/>
    </location>
</feature>
<feature type="transmembrane region" description="Helical" evidence="8">
    <location>
        <begin position="71"/>
        <end position="93"/>
    </location>
</feature>
<accession>A0A846QVL2</accession>
<feature type="transmembrane region" description="Helical" evidence="8">
    <location>
        <begin position="301"/>
        <end position="321"/>
    </location>
</feature>
<dbReference type="AlphaFoldDB" id="A0A846QVL2"/>
<feature type="transmembrane region" description="Helical" evidence="8">
    <location>
        <begin position="275"/>
        <end position="295"/>
    </location>
</feature>
<dbReference type="PANTHER" id="PTHR33908">
    <property type="entry name" value="MANNOSYLTRANSFERASE YKCB-RELATED"/>
    <property type="match status" value="1"/>
</dbReference>
<evidence type="ECO:0000256" key="3">
    <source>
        <dbReference type="ARBA" id="ARBA00022676"/>
    </source>
</evidence>
<evidence type="ECO:0000256" key="7">
    <source>
        <dbReference type="ARBA" id="ARBA00023136"/>
    </source>
</evidence>
<comment type="caution">
    <text evidence="10">The sequence shown here is derived from an EMBL/GenBank/DDBJ whole genome shotgun (WGS) entry which is preliminary data.</text>
</comment>
<evidence type="ECO:0000256" key="5">
    <source>
        <dbReference type="ARBA" id="ARBA00022692"/>
    </source>
</evidence>
<dbReference type="GO" id="GO:0016763">
    <property type="term" value="F:pentosyltransferase activity"/>
    <property type="evidence" value="ECO:0007669"/>
    <property type="project" value="TreeGrafter"/>
</dbReference>
<feature type="transmembrane region" description="Helical" evidence="8">
    <location>
        <begin position="113"/>
        <end position="134"/>
    </location>
</feature>
<evidence type="ECO:0000256" key="2">
    <source>
        <dbReference type="ARBA" id="ARBA00022475"/>
    </source>
</evidence>
<name>A0A846QVL2_9BACT</name>
<feature type="transmembrane region" description="Helical" evidence="8">
    <location>
        <begin position="388"/>
        <end position="407"/>
    </location>
</feature>
<comment type="subcellular location">
    <subcellularLocation>
        <location evidence="1">Cell membrane</location>
        <topology evidence="1">Multi-pass membrane protein</topology>
    </subcellularLocation>
</comment>
<dbReference type="InterPro" id="IPR050297">
    <property type="entry name" value="LipidA_mod_glycosyltrf_83"/>
</dbReference>
<proteinExistence type="predicted"/>
<evidence type="ECO:0000313" key="10">
    <source>
        <dbReference type="EMBL" id="NJB68679.1"/>
    </source>
</evidence>
<keyword evidence="5 8" id="KW-0812">Transmembrane</keyword>
<evidence type="ECO:0000256" key="1">
    <source>
        <dbReference type="ARBA" id="ARBA00004651"/>
    </source>
</evidence>
<keyword evidence="2" id="KW-1003">Cell membrane</keyword>
<feature type="transmembrane region" description="Helical" evidence="8">
    <location>
        <begin position="333"/>
        <end position="350"/>
    </location>
</feature>
<evidence type="ECO:0000256" key="8">
    <source>
        <dbReference type="SAM" id="Phobius"/>
    </source>
</evidence>
<reference evidence="10 11" key="1">
    <citation type="submission" date="2020-03" db="EMBL/GenBank/DDBJ databases">
        <title>Genomic Encyclopedia of Type Strains, Phase IV (KMG-IV): sequencing the most valuable type-strain genomes for metagenomic binning, comparative biology and taxonomic classification.</title>
        <authorList>
            <person name="Goeker M."/>
        </authorList>
    </citation>
    <scope>NUCLEOTIDE SEQUENCE [LARGE SCALE GENOMIC DNA]</scope>
    <source>
        <strain evidence="10 11">DSM 24233</strain>
    </source>
</reference>
<keyword evidence="11" id="KW-1185">Reference proteome</keyword>
<gene>
    <name evidence="10" type="ORF">GGQ74_002352</name>
</gene>
<feature type="transmembrane region" description="Helical" evidence="8">
    <location>
        <begin position="249"/>
        <end position="268"/>
    </location>
</feature>
<feature type="transmembrane region" description="Helical" evidence="8">
    <location>
        <begin position="196"/>
        <end position="229"/>
    </location>
</feature>
<organism evidence="10 11">
    <name type="scientific">Desulfobaculum xiamenense</name>
    <dbReference type="NCBI Taxonomy" id="995050"/>
    <lineage>
        <taxon>Bacteria</taxon>
        <taxon>Pseudomonadati</taxon>
        <taxon>Thermodesulfobacteriota</taxon>
        <taxon>Desulfovibrionia</taxon>
        <taxon>Desulfovibrionales</taxon>
        <taxon>Desulfovibrionaceae</taxon>
        <taxon>Desulfobaculum</taxon>
    </lineage>
</organism>
<evidence type="ECO:0000313" key="11">
    <source>
        <dbReference type="Proteomes" id="UP000580856"/>
    </source>
</evidence>
<protein>
    <submittedName>
        <fullName evidence="10">4-amino-4-deoxy-L-arabinose transferase-like glycosyltransferase</fullName>
    </submittedName>
</protein>
<dbReference type="InterPro" id="IPR038731">
    <property type="entry name" value="RgtA/B/C-like"/>
</dbReference>
<dbReference type="GO" id="GO:0009103">
    <property type="term" value="P:lipopolysaccharide biosynthetic process"/>
    <property type="evidence" value="ECO:0007669"/>
    <property type="project" value="UniProtKB-ARBA"/>
</dbReference>
<dbReference type="Proteomes" id="UP000580856">
    <property type="component" value="Unassembled WGS sequence"/>
</dbReference>
<keyword evidence="3" id="KW-0328">Glycosyltransferase</keyword>
<evidence type="ECO:0000256" key="4">
    <source>
        <dbReference type="ARBA" id="ARBA00022679"/>
    </source>
</evidence>
<evidence type="ECO:0000256" key="6">
    <source>
        <dbReference type="ARBA" id="ARBA00022989"/>
    </source>
</evidence>
<evidence type="ECO:0000259" key="9">
    <source>
        <dbReference type="Pfam" id="PF13231"/>
    </source>
</evidence>
<keyword evidence="7 8" id="KW-0472">Membrane</keyword>